<sequence>MGVAEADPLVITADPLLLDQVLASAAVAGVEPAVVDEPGAARRLWHASPSVLVGLDQARGVTEQLLPRRPGVVLLGHEADRAALCGWSQPLGATTLALPAGVEWLSSVLAGDGVVESGGASVLAIAGGSGGVGASTLAVGLAQGLAARGSVIVIDADPDGGGLDLVLGVEQEPGWRWDRLATARGFVADLGRELPRREGVGVLAASRSGAGEPDGAAVSAVLRSAARGHDAVIVDLGRGGGPLAEQVLRHAGEVWLLAGCDVWSVAAARRAGERLGRSAAVRVITRERPWSDLGGRQVAELLGAPWLGSVPEDRQLGPGIEHGAGPLGAAGRRWRRRVEQLAAGIGAVP</sequence>
<dbReference type="InterPro" id="IPR059050">
    <property type="entry name" value="Rv3660c_N"/>
</dbReference>
<dbReference type="EMBL" id="JACBZS010000001">
    <property type="protein sequence ID" value="NYI71387.1"/>
    <property type="molecule type" value="Genomic_DNA"/>
</dbReference>
<keyword evidence="4" id="KW-1185">Reference proteome</keyword>
<evidence type="ECO:0000313" key="3">
    <source>
        <dbReference type="EMBL" id="NYI71387.1"/>
    </source>
</evidence>
<dbReference type="GO" id="GO:0051782">
    <property type="term" value="P:negative regulation of cell division"/>
    <property type="evidence" value="ECO:0007669"/>
    <property type="project" value="TreeGrafter"/>
</dbReference>
<organism evidence="3 4">
    <name type="scientific">Naumannella cuiyingiana</name>
    <dbReference type="NCBI Taxonomy" id="1347891"/>
    <lineage>
        <taxon>Bacteria</taxon>
        <taxon>Bacillati</taxon>
        <taxon>Actinomycetota</taxon>
        <taxon>Actinomycetes</taxon>
        <taxon>Propionibacteriales</taxon>
        <taxon>Propionibacteriaceae</taxon>
        <taxon>Naumannella</taxon>
    </lineage>
</organism>
<evidence type="ECO:0000259" key="1">
    <source>
        <dbReference type="Pfam" id="PF01656"/>
    </source>
</evidence>
<accession>A0A7Z0D9G2</accession>
<proteinExistence type="predicted"/>
<dbReference type="GO" id="GO:0005829">
    <property type="term" value="C:cytosol"/>
    <property type="evidence" value="ECO:0007669"/>
    <property type="project" value="TreeGrafter"/>
</dbReference>
<dbReference type="Pfam" id="PF01656">
    <property type="entry name" value="CbiA"/>
    <property type="match status" value="1"/>
</dbReference>
<protein>
    <submittedName>
        <fullName evidence="3">Secretion/DNA translocation related CpaE-like protein</fullName>
    </submittedName>
</protein>
<dbReference type="RefSeq" id="WP_179445215.1">
    <property type="nucleotide sequence ID" value="NZ_JACBZS010000001.1"/>
</dbReference>
<evidence type="ECO:0000313" key="4">
    <source>
        <dbReference type="Proteomes" id="UP000527616"/>
    </source>
</evidence>
<feature type="domain" description="Rv3660c-like CheY-like N-terminal" evidence="2">
    <location>
        <begin position="11"/>
        <end position="111"/>
    </location>
</feature>
<dbReference type="SUPFAM" id="SSF52540">
    <property type="entry name" value="P-loop containing nucleoside triphosphate hydrolases"/>
    <property type="match status" value="1"/>
</dbReference>
<dbReference type="GO" id="GO:0016887">
    <property type="term" value="F:ATP hydrolysis activity"/>
    <property type="evidence" value="ECO:0007669"/>
    <property type="project" value="TreeGrafter"/>
</dbReference>
<dbReference type="Pfam" id="PF26563">
    <property type="entry name" value="Rv3660c_N"/>
    <property type="match status" value="1"/>
</dbReference>
<dbReference type="NCBIfam" id="TIGR03815">
    <property type="entry name" value="CpaE_hom_Actino"/>
    <property type="match status" value="1"/>
</dbReference>
<comment type="caution">
    <text evidence="3">The sequence shown here is derived from an EMBL/GenBank/DDBJ whole genome shotgun (WGS) entry which is preliminary data.</text>
</comment>
<dbReference type="GO" id="GO:0005524">
    <property type="term" value="F:ATP binding"/>
    <property type="evidence" value="ECO:0007669"/>
    <property type="project" value="TreeGrafter"/>
</dbReference>
<reference evidence="3 4" key="1">
    <citation type="submission" date="2020-07" db="EMBL/GenBank/DDBJ databases">
        <title>Sequencing the genomes of 1000 actinobacteria strains.</title>
        <authorList>
            <person name="Klenk H.-P."/>
        </authorList>
    </citation>
    <scope>NUCLEOTIDE SEQUENCE [LARGE SCALE GENOMIC DNA]</scope>
    <source>
        <strain evidence="3 4">DSM 103164</strain>
    </source>
</reference>
<dbReference type="PANTHER" id="PTHR43384:SF11">
    <property type="entry name" value="SEPTUM SITE DETERMINING PROTEIN"/>
    <property type="match status" value="1"/>
</dbReference>
<dbReference type="InterPro" id="IPR022521">
    <property type="entry name" value="Rv3660c"/>
</dbReference>
<dbReference type="GO" id="GO:0009898">
    <property type="term" value="C:cytoplasmic side of plasma membrane"/>
    <property type="evidence" value="ECO:0007669"/>
    <property type="project" value="TreeGrafter"/>
</dbReference>
<dbReference type="Gene3D" id="3.40.50.300">
    <property type="entry name" value="P-loop containing nucleotide triphosphate hydrolases"/>
    <property type="match status" value="1"/>
</dbReference>
<feature type="domain" description="CobQ/CobB/MinD/ParA nucleotide binding" evidence="1">
    <location>
        <begin position="123"/>
        <end position="316"/>
    </location>
</feature>
<dbReference type="PANTHER" id="PTHR43384">
    <property type="entry name" value="SEPTUM SITE-DETERMINING PROTEIN MIND HOMOLOG, CHLOROPLASTIC-RELATED"/>
    <property type="match status" value="1"/>
</dbReference>
<dbReference type="InterPro" id="IPR002586">
    <property type="entry name" value="CobQ/CobB/MinD/ParA_Nub-bd_dom"/>
</dbReference>
<gene>
    <name evidence="3" type="ORF">GGQ54_001947</name>
</gene>
<dbReference type="InterPro" id="IPR050625">
    <property type="entry name" value="ParA/MinD_ATPase"/>
</dbReference>
<evidence type="ECO:0000259" key="2">
    <source>
        <dbReference type="Pfam" id="PF26563"/>
    </source>
</evidence>
<name>A0A7Z0D9G2_9ACTN</name>
<dbReference type="InterPro" id="IPR027417">
    <property type="entry name" value="P-loop_NTPase"/>
</dbReference>
<dbReference type="AlphaFoldDB" id="A0A7Z0D9G2"/>
<dbReference type="Proteomes" id="UP000527616">
    <property type="component" value="Unassembled WGS sequence"/>
</dbReference>